<proteinExistence type="predicted"/>
<reference evidence="3" key="1">
    <citation type="submission" date="2006-02" db="EMBL/GenBank/DDBJ databases">
        <title>Complete sequence of chromosome of Rhodoferax ferrireducens DSM 15236.</title>
        <authorList>
            <person name="Copeland A."/>
            <person name="Lucas S."/>
            <person name="Lapidus A."/>
            <person name="Barry K."/>
            <person name="Detter J.C."/>
            <person name="Glavina del Rio T."/>
            <person name="Hammon N."/>
            <person name="Israni S."/>
            <person name="Pitluck S."/>
            <person name="Brettin T."/>
            <person name="Bruce D."/>
            <person name="Han C."/>
            <person name="Tapia R."/>
            <person name="Gilna P."/>
            <person name="Kiss H."/>
            <person name="Schmutz J."/>
            <person name="Larimer F."/>
            <person name="Land M."/>
            <person name="Kyrpides N."/>
            <person name="Ivanova N."/>
            <person name="Richardson P."/>
        </authorList>
    </citation>
    <scope>NUCLEOTIDE SEQUENCE [LARGE SCALE GENOMIC DNA]</scope>
    <source>
        <strain evidence="3">ATCC BAA-621 / DSM 15236 / T118</strain>
    </source>
</reference>
<gene>
    <name evidence="2" type="ordered locus">Rfer_1966</name>
</gene>
<dbReference type="Proteomes" id="UP000008332">
    <property type="component" value="Chromosome"/>
</dbReference>
<dbReference type="HOGENOM" id="CLU_1601393_0_0_4"/>
<dbReference type="AlphaFoldDB" id="Q21X12"/>
<dbReference type="eggNOG" id="ENOG503354C">
    <property type="taxonomic scope" value="Bacteria"/>
</dbReference>
<evidence type="ECO:0000256" key="1">
    <source>
        <dbReference type="SAM" id="Phobius"/>
    </source>
</evidence>
<keyword evidence="1" id="KW-0472">Membrane</keyword>
<feature type="transmembrane region" description="Helical" evidence="1">
    <location>
        <begin position="46"/>
        <end position="67"/>
    </location>
</feature>
<accession>Q21X12</accession>
<dbReference type="STRING" id="338969.Rfer_1966"/>
<evidence type="ECO:0000313" key="3">
    <source>
        <dbReference type="Proteomes" id="UP000008332"/>
    </source>
</evidence>
<keyword evidence="1" id="KW-1133">Transmembrane helix</keyword>
<keyword evidence="3" id="KW-1185">Reference proteome</keyword>
<keyword evidence="1" id="KW-0812">Transmembrane</keyword>
<organism evidence="2 3">
    <name type="scientific">Albidiferax ferrireducens (strain ATCC BAA-621 / DSM 15236 / T118)</name>
    <name type="common">Rhodoferax ferrireducens</name>
    <dbReference type="NCBI Taxonomy" id="338969"/>
    <lineage>
        <taxon>Bacteria</taxon>
        <taxon>Pseudomonadati</taxon>
        <taxon>Pseudomonadota</taxon>
        <taxon>Betaproteobacteria</taxon>
        <taxon>Burkholderiales</taxon>
        <taxon>Comamonadaceae</taxon>
        <taxon>Rhodoferax</taxon>
    </lineage>
</organism>
<dbReference type="EMBL" id="CP000267">
    <property type="protein sequence ID" value="ABD69691.1"/>
    <property type="molecule type" value="Genomic_DNA"/>
</dbReference>
<name>Q21X12_ALBFT</name>
<dbReference type="KEGG" id="rfr:Rfer_1966"/>
<sequence>MWSPCQPLHAPAGYNKRPAVSDPLHSSFRITEEFIMTSIRFAFRNLALAAAATLLCTSAALAVNASATADAQARYRQDMAACASGQSNQDLAACRREAKNALAEARRGALNSAPDQYQQNTLRRCDAHQGEDRIACQARILGEGNVQSGVEAGGILRKSVTVTPAQ</sequence>
<dbReference type="OrthoDB" id="8911869at2"/>
<evidence type="ECO:0000313" key="2">
    <source>
        <dbReference type="EMBL" id="ABD69691.1"/>
    </source>
</evidence>
<protein>
    <submittedName>
        <fullName evidence="2">Uncharacterized protein</fullName>
    </submittedName>
</protein>